<organism evidence="4 5">
    <name type="scientific">Sphaerisporangium siamense</name>
    <dbReference type="NCBI Taxonomy" id="795645"/>
    <lineage>
        <taxon>Bacteria</taxon>
        <taxon>Bacillati</taxon>
        <taxon>Actinomycetota</taxon>
        <taxon>Actinomycetes</taxon>
        <taxon>Streptosporangiales</taxon>
        <taxon>Streptosporangiaceae</taxon>
        <taxon>Sphaerisporangium</taxon>
    </lineage>
</organism>
<keyword evidence="2 4" id="KW-0418">Kinase</keyword>
<dbReference type="FunFam" id="1.25.40.340:FF:000002">
    <property type="entry name" value="Dihydroxyacetone kinase, L subunit"/>
    <property type="match status" value="1"/>
</dbReference>
<evidence type="ECO:0000313" key="5">
    <source>
        <dbReference type="Proteomes" id="UP000542210"/>
    </source>
</evidence>
<dbReference type="InterPro" id="IPR050861">
    <property type="entry name" value="Dihydroxyacetone_Kinase"/>
</dbReference>
<gene>
    <name evidence="4" type="ORF">BJ982_006168</name>
</gene>
<dbReference type="SUPFAM" id="SSF101473">
    <property type="entry name" value="DhaL-like"/>
    <property type="match status" value="1"/>
</dbReference>
<feature type="domain" description="DhaL" evidence="3">
    <location>
        <begin position="4"/>
        <end position="204"/>
    </location>
</feature>
<evidence type="ECO:0000256" key="2">
    <source>
        <dbReference type="ARBA" id="ARBA00022777"/>
    </source>
</evidence>
<dbReference type="SMART" id="SM01120">
    <property type="entry name" value="Dak2"/>
    <property type="match status" value="1"/>
</dbReference>
<dbReference type="Pfam" id="PF02734">
    <property type="entry name" value="Dak2"/>
    <property type="match status" value="1"/>
</dbReference>
<dbReference type="RefSeq" id="WP_184885776.1">
    <property type="nucleotide sequence ID" value="NZ_BOOV01000019.1"/>
</dbReference>
<reference evidence="4 5" key="1">
    <citation type="submission" date="2020-08" db="EMBL/GenBank/DDBJ databases">
        <title>Sequencing the genomes of 1000 actinobacteria strains.</title>
        <authorList>
            <person name="Klenk H.-P."/>
        </authorList>
    </citation>
    <scope>NUCLEOTIDE SEQUENCE [LARGE SCALE GENOMIC DNA]</scope>
    <source>
        <strain evidence="4 5">DSM 45784</strain>
    </source>
</reference>
<name>A0A7W7DD41_9ACTN</name>
<dbReference type="GO" id="GO:0019563">
    <property type="term" value="P:glycerol catabolic process"/>
    <property type="evidence" value="ECO:0007669"/>
    <property type="project" value="TreeGrafter"/>
</dbReference>
<evidence type="ECO:0000259" key="3">
    <source>
        <dbReference type="PROSITE" id="PS51480"/>
    </source>
</evidence>
<dbReference type="PROSITE" id="PS51480">
    <property type="entry name" value="DHAL"/>
    <property type="match status" value="1"/>
</dbReference>
<dbReference type="EMBL" id="JACHND010000001">
    <property type="protein sequence ID" value="MBB4704624.1"/>
    <property type="molecule type" value="Genomic_DNA"/>
</dbReference>
<dbReference type="PANTHER" id="PTHR28629">
    <property type="entry name" value="TRIOKINASE/FMN CYCLASE"/>
    <property type="match status" value="1"/>
</dbReference>
<keyword evidence="1 4" id="KW-0808">Transferase</keyword>
<proteinExistence type="predicted"/>
<comment type="caution">
    <text evidence="4">The sequence shown here is derived from an EMBL/GenBank/DDBJ whole genome shotgun (WGS) entry which is preliminary data.</text>
</comment>
<accession>A0A7W7DD41</accession>
<dbReference type="GO" id="GO:0004371">
    <property type="term" value="F:glycerone kinase activity"/>
    <property type="evidence" value="ECO:0007669"/>
    <property type="project" value="InterPro"/>
</dbReference>
<dbReference type="Proteomes" id="UP000542210">
    <property type="component" value="Unassembled WGS sequence"/>
</dbReference>
<dbReference type="InterPro" id="IPR004007">
    <property type="entry name" value="DhaL_dom"/>
</dbReference>
<sequence>MDTGFFVAWIEAAARAVAADRERLTELDAAIGDADHGINLDRGFTAAREALAADPPATPGRALTLTGTTLIRKVGGASGPLYGTVFRQMGTALGPAAAATPDALADAVAAAVAGVERLGGAREGDKTMVDALAPASRALSGAVRAGTAIEEALDAAVAAAEDGARAAIPLRARKGRASYLGDRGIGHEDPGAASSVLLLAALRQAARGGLRR</sequence>
<evidence type="ECO:0000256" key="1">
    <source>
        <dbReference type="ARBA" id="ARBA00022679"/>
    </source>
</evidence>
<dbReference type="EC" id="2.7.1.-" evidence="4"/>
<keyword evidence="5" id="KW-1185">Reference proteome</keyword>
<dbReference type="PANTHER" id="PTHR28629:SF4">
    <property type="entry name" value="TRIOKINASE_FMN CYCLASE"/>
    <property type="match status" value="1"/>
</dbReference>
<dbReference type="InterPro" id="IPR036117">
    <property type="entry name" value="DhaL_dom_sf"/>
</dbReference>
<dbReference type="InterPro" id="IPR012737">
    <property type="entry name" value="DhaK_L_YcgS"/>
</dbReference>
<dbReference type="GO" id="GO:0005829">
    <property type="term" value="C:cytosol"/>
    <property type="evidence" value="ECO:0007669"/>
    <property type="project" value="TreeGrafter"/>
</dbReference>
<evidence type="ECO:0000313" key="4">
    <source>
        <dbReference type="EMBL" id="MBB4704624.1"/>
    </source>
</evidence>
<dbReference type="NCBIfam" id="TIGR02365">
    <property type="entry name" value="dha_L_ycgS"/>
    <property type="match status" value="1"/>
</dbReference>
<protein>
    <submittedName>
        <fullName evidence="4">Dihydroxyacetone kinase-like protein</fullName>
        <ecNumber evidence="4">2.7.1.-</ecNumber>
    </submittedName>
</protein>
<dbReference type="AlphaFoldDB" id="A0A7W7DD41"/>
<dbReference type="Gene3D" id="1.25.40.340">
    <property type="match status" value="1"/>
</dbReference>